<sequence length="188" mass="20334">MSENSFRASVFLCASANGAKLPAFIVFAGAEGGPFHCELQKNELHKNSKVVLTTQKMPIVISALCWNGYKSLKVHRMASVRAELEKAMTSVEFVPAGVTGLAQPMDVSVMRVFKHNAIPRDHMTPDFSANATAHRSLITAMVAEAWEVVNPDTIRRGFIKAGLVPIGPRTSSGKFAITQPPSPDLAED</sequence>
<proteinExistence type="predicted"/>
<organism evidence="2 3">
    <name type="scientific">Phytophthora megakarya</name>
    <dbReference type="NCBI Taxonomy" id="4795"/>
    <lineage>
        <taxon>Eukaryota</taxon>
        <taxon>Sar</taxon>
        <taxon>Stramenopiles</taxon>
        <taxon>Oomycota</taxon>
        <taxon>Peronosporomycetes</taxon>
        <taxon>Peronosporales</taxon>
        <taxon>Peronosporaceae</taxon>
        <taxon>Phytophthora</taxon>
    </lineage>
</organism>
<dbReference type="AlphaFoldDB" id="A0A225W9R9"/>
<dbReference type="Proteomes" id="UP000198211">
    <property type="component" value="Unassembled WGS sequence"/>
</dbReference>
<keyword evidence="3" id="KW-1185">Reference proteome</keyword>
<comment type="caution">
    <text evidence="2">The sequence shown here is derived from an EMBL/GenBank/DDBJ whole genome shotgun (WGS) entry which is preliminary data.</text>
</comment>
<gene>
    <name evidence="2" type="ORF">PHMEG_00012028</name>
</gene>
<reference evidence="3" key="1">
    <citation type="submission" date="2017-03" db="EMBL/GenBank/DDBJ databases">
        <title>Phytopthora megakarya and P. palmivora, two closely related causual agents of cacao black pod achieved similar genome size and gene model numbers by different mechanisms.</title>
        <authorList>
            <person name="Ali S."/>
            <person name="Shao J."/>
            <person name="Larry D.J."/>
            <person name="Kronmiller B."/>
            <person name="Shen D."/>
            <person name="Strem M.D."/>
            <person name="Melnick R.L."/>
            <person name="Guiltinan M.J."/>
            <person name="Tyler B.M."/>
            <person name="Meinhardt L.W."/>
            <person name="Bailey B.A."/>
        </authorList>
    </citation>
    <scope>NUCLEOTIDE SEQUENCE [LARGE SCALE GENOMIC DNA]</scope>
    <source>
        <strain evidence="3">zdho120</strain>
    </source>
</reference>
<evidence type="ECO:0000313" key="2">
    <source>
        <dbReference type="EMBL" id="OWZ14493.1"/>
    </source>
</evidence>
<dbReference type="EMBL" id="NBNE01001327">
    <property type="protein sequence ID" value="OWZ14493.1"/>
    <property type="molecule type" value="Genomic_DNA"/>
</dbReference>
<evidence type="ECO:0000259" key="1">
    <source>
        <dbReference type="Pfam" id="PF03184"/>
    </source>
</evidence>
<accession>A0A225W9R9</accession>
<dbReference type="OrthoDB" id="128287at2759"/>
<protein>
    <submittedName>
        <fullName evidence="2">Cytochrome P450</fullName>
    </submittedName>
</protein>
<dbReference type="Pfam" id="PF03184">
    <property type="entry name" value="DDE_1"/>
    <property type="match status" value="1"/>
</dbReference>
<name>A0A225W9R9_9STRA</name>
<evidence type="ECO:0000313" key="3">
    <source>
        <dbReference type="Proteomes" id="UP000198211"/>
    </source>
</evidence>
<feature type="domain" description="DDE-1" evidence="1">
    <location>
        <begin position="73"/>
        <end position="158"/>
    </location>
</feature>
<dbReference type="GO" id="GO:0003676">
    <property type="term" value="F:nucleic acid binding"/>
    <property type="evidence" value="ECO:0007669"/>
    <property type="project" value="InterPro"/>
</dbReference>
<dbReference type="InterPro" id="IPR004875">
    <property type="entry name" value="DDE_SF_endonuclease_dom"/>
</dbReference>